<organism evidence="9 10">
    <name type="scientific">Candidatus Ryanbacteria bacterium RIFCSPHIGHO2_01_FULL_48_27</name>
    <dbReference type="NCBI Taxonomy" id="1802115"/>
    <lineage>
        <taxon>Bacteria</taxon>
        <taxon>Candidatus Ryaniibacteriota</taxon>
    </lineage>
</organism>
<dbReference type="EMBL" id="MHNL01000011">
    <property type="protein sequence ID" value="OGZ44983.1"/>
    <property type="molecule type" value="Genomic_DNA"/>
</dbReference>
<feature type="domain" description="Large ribosomal subunit protein uL5 C-terminal" evidence="8">
    <location>
        <begin position="85"/>
        <end position="175"/>
    </location>
</feature>
<evidence type="ECO:0000259" key="7">
    <source>
        <dbReference type="Pfam" id="PF00281"/>
    </source>
</evidence>
<sequence>MASRMQEKYIKEVVPALKKQFGYPNTLAVPRILKVSVNCGVGKIRDDKEQQEVVKYLTMITGQKPVPCVAKKAIATFKTRLGMVLGYRVTLRGERMYDFLERMVQSAIPRMRDFHGLNASIDQGGAFTIGIREHIIFPETINEEVHTIFGFEVTMVTNAKSKEEAKALFTLLGFPLYHG</sequence>
<dbReference type="PIRSF" id="PIRSF002161">
    <property type="entry name" value="Ribosomal_L5"/>
    <property type="match status" value="1"/>
</dbReference>
<dbReference type="Pfam" id="PF00673">
    <property type="entry name" value="Ribosomal_L5_C"/>
    <property type="match status" value="1"/>
</dbReference>
<keyword evidence="5" id="KW-0699">rRNA-binding</keyword>
<evidence type="ECO:0000256" key="6">
    <source>
        <dbReference type="RuleBase" id="RU003930"/>
    </source>
</evidence>
<dbReference type="SUPFAM" id="SSF55282">
    <property type="entry name" value="RL5-like"/>
    <property type="match status" value="1"/>
</dbReference>
<keyword evidence="5" id="KW-0820">tRNA-binding</keyword>
<keyword evidence="3 5" id="KW-0687">Ribonucleoprotein</keyword>
<dbReference type="GO" id="GO:0005840">
    <property type="term" value="C:ribosome"/>
    <property type="evidence" value="ECO:0007669"/>
    <property type="project" value="UniProtKB-KW"/>
</dbReference>
<dbReference type="GO" id="GO:0006412">
    <property type="term" value="P:translation"/>
    <property type="evidence" value="ECO:0007669"/>
    <property type="project" value="UniProtKB-UniRule"/>
</dbReference>
<accession>A0A1G2G408</accession>
<dbReference type="InterPro" id="IPR020929">
    <property type="entry name" value="Ribosomal_uL5_CS"/>
</dbReference>
<dbReference type="InterPro" id="IPR031309">
    <property type="entry name" value="Ribosomal_uL5_C"/>
</dbReference>
<evidence type="ECO:0000256" key="5">
    <source>
        <dbReference type="HAMAP-Rule" id="MF_01333"/>
    </source>
</evidence>
<dbReference type="InterPro" id="IPR031310">
    <property type="entry name" value="Ribosomal_uL5_N"/>
</dbReference>
<evidence type="ECO:0000256" key="1">
    <source>
        <dbReference type="ARBA" id="ARBA00008553"/>
    </source>
</evidence>
<dbReference type="Pfam" id="PF00281">
    <property type="entry name" value="Ribosomal_L5"/>
    <property type="match status" value="1"/>
</dbReference>
<dbReference type="InterPro" id="IPR020930">
    <property type="entry name" value="Ribosomal_uL5_bac-type"/>
</dbReference>
<dbReference type="InterPro" id="IPR002132">
    <property type="entry name" value="Ribosomal_uL5"/>
</dbReference>
<keyword evidence="5" id="KW-0694">RNA-binding</keyword>
<evidence type="ECO:0000256" key="3">
    <source>
        <dbReference type="ARBA" id="ARBA00023274"/>
    </source>
</evidence>
<evidence type="ECO:0000313" key="10">
    <source>
        <dbReference type="Proteomes" id="UP000177785"/>
    </source>
</evidence>
<dbReference type="NCBIfam" id="NF000585">
    <property type="entry name" value="PRK00010.1"/>
    <property type="match status" value="1"/>
</dbReference>
<dbReference type="GO" id="GO:0000049">
    <property type="term" value="F:tRNA binding"/>
    <property type="evidence" value="ECO:0007669"/>
    <property type="project" value="UniProtKB-UniRule"/>
</dbReference>
<dbReference type="Gene3D" id="3.30.1440.10">
    <property type="match status" value="1"/>
</dbReference>
<dbReference type="AlphaFoldDB" id="A0A1G2G408"/>
<evidence type="ECO:0000256" key="2">
    <source>
        <dbReference type="ARBA" id="ARBA00022980"/>
    </source>
</evidence>
<dbReference type="HAMAP" id="MF_01333_B">
    <property type="entry name" value="Ribosomal_uL5_B"/>
    <property type="match status" value="1"/>
</dbReference>
<evidence type="ECO:0000256" key="4">
    <source>
        <dbReference type="ARBA" id="ARBA00035245"/>
    </source>
</evidence>
<proteinExistence type="inferred from homology"/>
<dbReference type="Proteomes" id="UP000177785">
    <property type="component" value="Unassembled WGS sequence"/>
</dbReference>
<dbReference type="PROSITE" id="PS00358">
    <property type="entry name" value="RIBOSOMAL_L5"/>
    <property type="match status" value="1"/>
</dbReference>
<evidence type="ECO:0000259" key="8">
    <source>
        <dbReference type="Pfam" id="PF00673"/>
    </source>
</evidence>
<dbReference type="PANTHER" id="PTHR11994">
    <property type="entry name" value="60S RIBOSOMAL PROTEIN L11-RELATED"/>
    <property type="match status" value="1"/>
</dbReference>
<comment type="similarity">
    <text evidence="1 5 6">Belongs to the universal ribosomal protein uL5 family.</text>
</comment>
<dbReference type="GO" id="GO:0019843">
    <property type="term" value="F:rRNA binding"/>
    <property type="evidence" value="ECO:0007669"/>
    <property type="project" value="UniProtKB-UniRule"/>
</dbReference>
<evidence type="ECO:0000313" key="9">
    <source>
        <dbReference type="EMBL" id="OGZ44983.1"/>
    </source>
</evidence>
<dbReference type="GO" id="GO:0003735">
    <property type="term" value="F:structural constituent of ribosome"/>
    <property type="evidence" value="ECO:0007669"/>
    <property type="project" value="InterPro"/>
</dbReference>
<feature type="domain" description="Large ribosomal subunit protein uL5 N-terminal" evidence="7">
    <location>
        <begin position="25"/>
        <end position="80"/>
    </location>
</feature>
<dbReference type="GO" id="GO:1990904">
    <property type="term" value="C:ribonucleoprotein complex"/>
    <property type="evidence" value="ECO:0007669"/>
    <property type="project" value="UniProtKB-KW"/>
</dbReference>
<name>A0A1G2G408_9BACT</name>
<comment type="subunit">
    <text evidence="5">Part of the 50S ribosomal subunit; part of the 5S rRNA/L5/L18/L25 subcomplex. Contacts the 5S rRNA and the P site tRNA. Forms a bridge to the 30S subunit in the 70S ribosome.</text>
</comment>
<dbReference type="FunFam" id="3.30.1440.10:FF:000001">
    <property type="entry name" value="50S ribosomal protein L5"/>
    <property type="match status" value="1"/>
</dbReference>
<dbReference type="STRING" id="1802115.A2756_03910"/>
<keyword evidence="2 5" id="KW-0689">Ribosomal protein</keyword>
<dbReference type="InterPro" id="IPR022803">
    <property type="entry name" value="Ribosomal_uL5_dom_sf"/>
</dbReference>
<comment type="function">
    <text evidence="5">This is 1 of the proteins that bind and probably mediate the attachment of the 5S RNA into the large ribosomal subunit, where it forms part of the central protuberance. In the 70S ribosome it contacts protein S13 of the 30S subunit (bridge B1b), connecting the 2 subunits; this bridge is implicated in subunit movement. Contacts the P site tRNA; the 5S rRNA and some of its associated proteins might help stabilize positioning of ribosome-bound tRNAs.</text>
</comment>
<reference evidence="9 10" key="1">
    <citation type="journal article" date="2016" name="Nat. Commun.">
        <title>Thousands of microbial genomes shed light on interconnected biogeochemical processes in an aquifer system.</title>
        <authorList>
            <person name="Anantharaman K."/>
            <person name="Brown C.T."/>
            <person name="Hug L.A."/>
            <person name="Sharon I."/>
            <person name="Castelle C.J."/>
            <person name="Probst A.J."/>
            <person name="Thomas B.C."/>
            <person name="Singh A."/>
            <person name="Wilkins M.J."/>
            <person name="Karaoz U."/>
            <person name="Brodie E.L."/>
            <person name="Williams K.H."/>
            <person name="Hubbard S.S."/>
            <person name="Banfield J.F."/>
        </authorList>
    </citation>
    <scope>NUCLEOTIDE SEQUENCE [LARGE SCALE GENOMIC DNA]</scope>
</reference>
<comment type="caution">
    <text evidence="9">The sequence shown here is derived from an EMBL/GenBank/DDBJ whole genome shotgun (WGS) entry which is preliminary data.</text>
</comment>
<protein>
    <recommendedName>
        <fullName evidence="4 5">Large ribosomal subunit protein uL5</fullName>
    </recommendedName>
</protein>
<gene>
    <name evidence="5" type="primary">rplE</name>
    <name evidence="9" type="ORF">A2756_03910</name>
</gene>